<evidence type="ECO:0000256" key="5">
    <source>
        <dbReference type="PROSITE-ProRule" id="PRU00169"/>
    </source>
</evidence>
<dbReference type="EMBL" id="ATBP01001611">
    <property type="protein sequence ID" value="ETR67003.1"/>
    <property type="molecule type" value="Genomic_DNA"/>
</dbReference>
<dbReference type="CDD" id="cd17535">
    <property type="entry name" value="REC_NarL-like"/>
    <property type="match status" value="1"/>
</dbReference>
<dbReference type="Pfam" id="PF00072">
    <property type="entry name" value="Response_reg"/>
    <property type="match status" value="1"/>
</dbReference>
<dbReference type="PROSITE" id="PS50110">
    <property type="entry name" value="RESPONSE_REGULATORY"/>
    <property type="match status" value="1"/>
</dbReference>
<reference evidence="9" key="1">
    <citation type="submission" date="2012-11" db="EMBL/GenBank/DDBJ databases">
        <authorList>
            <person name="Lucero-Rivera Y.E."/>
            <person name="Tovar-Ramirez D."/>
        </authorList>
    </citation>
    <scope>NUCLEOTIDE SEQUENCE [LARGE SCALE GENOMIC DNA]</scope>
    <source>
        <strain evidence="9">Araruama</strain>
    </source>
</reference>
<dbReference type="InterPro" id="IPR000792">
    <property type="entry name" value="Tscrpt_reg_LuxR_C"/>
</dbReference>
<dbReference type="InterPro" id="IPR001789">
    <property type="entry name" value="Sig_transdc_resp-reg_receiver"/>
</dbReference>
<dbReference type="Pfam" id="PF00196">
    <property type="entry name" value="GerE"/>
    <property type="match status" value="1"/>
</dbReference>
<dbReference type="SUPFAM" id="SSF52172">
    <property type="entry name" value="CheY-like"/>
    <property type="match status" value="1"/>
</dbReference>
<organism evidence="8 9">
    <name type="scientific">Candidatus Magnetoglobus multicellularis str. Araruama</name>
    <dbReference type="NCBI Taxonomy" id="890399"/>
    <lineage>
        <taxon>Bacteria</taxon>
        <taxon>Pseudomonadati</taxon>
        <taxon>Thermodesulfobacteriota</taxon>
        <taxon>Desulfobacteria</taxon>
        <taxon>Desulfobacterales</taxon>
        <taxon>Desulfobacteraceae</taxon>
        <taxon>Candidatus Magnetoglobus</taxon>
    </lineage>
</organism>
<accession>A0A1V1NWR4</accession>
<gene>
    <name evidence="8" type="ORF">OMM_12073</name>
</gene>
<dbReference type="GO" id="GO:0003677">
    <property type="term" value="F:DNA binding"/>
    <property type="evidence" value="ECO:0007669"/>
    <property type="project" value="UniProtKB-KW"/>
</dbReference>
<keyword evidence="2" id="KW-0805">Transcription regulation</keyword>
<feature type="non-terminal residue" evidence="8">
    <location>
        <position position="191"/>
    </location>
</feature>
<protein>
    <submittedName>
        <fullName evidence="8">Two component transcriptional regulator, LuxR family</fullName>
    </submittedName>
</protein>
<dbReference type="Proteomes" id="UP000189670">
    <property type="component" value="Unassembled WGS sequence"/>
</dbReference>
<feature type="domain" description="HTH luxR-type" evidence="6">
    <location>
        <begin position="148"/>
        <end position="191"/>
    </location>
</feature>
<dbReference type="InterPro" id="IPR058245">
    <property type="entry name" value="NreC/VraR/RcsB-like_REC"/>
</dbReference>
<keyword evidence="3" id="KW-0238">DNA-binding</keyword>
<sequence length="191" mass="21300">MNVFLVDDHPIFLDGLKTLLAVRNIDVIGMAYDGCEAITKVRELHPEVILMDISMPNMDGLTATRMIKAEFPDIKIIMLTMSETDDDLFEAIQSGACGYLLKTEDTETLYERLMGLMQGEAPLSKGLTLKILNEFSNPKKDAKSTVQMNAANDFLTHRQIQVLTMVTQGLTYKEIGQKLFLSVANNQISHG</sequence>
<evidence type="ECO:0000256" key="1">
    <source>
        <dbReference type="ARBA" id="ARBA00022553"/>
    </source>
</evidence>
<evidence type="ECO:0000256" key="3">
    <source>
        <dbReference type="ARBA" id="ARBA00023125"/>
    </source>
</evidence>
<evidence type="ECO:0000259" key="7">
    <source>
        <dbReference type="PROSITE" id="PS50110"/>
    </source>
</evidence>
<dbReference type="InterPro" id="IPR011006">
    <property type="entry name" value="CheY-like_superfamily"/>
</dbReference>
<dbReference type="AlphaFoldDB" id="A0A1V1NWR4"/>
<dbReference type="PROSITE" id="PS50043">
    <property type="entry name" value="HTH_LUXR_2"/>
    <property type="match status" value="1"/>
</dbReference>
<name>A0A1V1NWR4_9BACT</name>
<dbReference type="PANTHER" id="PTHR43214">
    <property type="entry name" value="TWO-COMPONENT RESPONSE REGULATOR"/>
    <property type="match status" value="1"/>
</dbReference>
<evidence type="ECO:0000313" key="8">
    <source>
        <dbReference type="EMBL" id="ETR67003.1"/>
    </source>
</evidence>
<dbReference type="SUPFAM" id="SSF46894">
    <property type="entry name" value="C-terminal effector domain of the bipartite response regulators"/>
    <property type="match status" value="1"/>
</dbReference>
<dbReference type="GO" id="GO:0006355">
    <property type="term" value="P:regulation of DNA-templated transcription"/>
    <property type="evidence" value="ECO:0007669"/>
    <property type="project" value="InterPro"/>
</dbReference>
<evidence type="ECO:0000313" key="9">
    <source>
        <dbReference type="Proteomes" id="UP000189670"/>
    </source>
</evidence>
<evidence type="ECO:0000259" key="6">
    <source>
        <dbReference type="PROSITE" id="PS50043"/>
    </source>
</evidence>
<dbReference type="PANTHER" id="PTHR43214:SF24">
    <property type="entry name" value="TRANSCRIPTIONAL REGULATORY PROTEIN NARL-RELATED"/>
    <property type="match status" value="1"/>
</dbReference>
<dbReference type="Gene3D" id="3.40.50.2300">
    <property type="match status" value="1"/>
</dbReference>
<dbReference type="InterPro" id="IPR016032">
    <property type="entry name" value="Sig_transdc_resp-reg_C-effctor"/>
</dbReference>
<evidence type="ECO:0000256" key="2">
    <source>
        <dbReference type="ARBA" id="ARBA00023015"/>
    </source>
</evidence>
<feature type="modified residue" description="4-aspartylphosphate" evidence="5">
    <location>
        <position position="52"/>
    </location>
</feature>
<dbReference type="InterPro" id="IPR039420">
    <property type="entry name" value="WalR-like"/>
</dbReference>
<feature type="domain" description="Response regulatory" evidence="7">
    <location>
        <begin position="2"/>
        <end position="117"/>
    </location>
</feature>
<keyword evidence="1 5" id="KW-0597">Phosphoprotein</keyword>
<dbReference type="SMART" id="SM00448">
    <property type="entry name" value="REC"/>
    <property type="match status" value="1"/>
</dbReference>
<dbReference type="PRINTS" id="PR00038">
    <property type="entry name" value="HTHLUXR"/>
</dbReference>
<evidence type="ECO:0000256" key="4">
    <source>
        <dbReference type="ARBA" id="ARBA00023163"/>
    </source>
</evidence>
<dbReference type="GO" id="GO:0000160">
    <property type="term" value="P:phosphorelay signal transduction system"/>
    <property type="evidence" value="ECO:0007669"/>
    <property type="project" value="InterPro"/>
</dbReference>
<proteinExistence type="predicted"/>
<comment type="caution">
    <text evidence="8">The sequence shown here is derived from an EMBL/GenBank/DDBJ whole genome shotgun (WGS) entry which is preliminary data.</text>
</comment>
<keyword evidence="4" id="KW-0804">Transcription</keyword>